<accession>A0A7R8CV38</accession>
<feature type="region of interest" description="Disordered" evidence="8">
    <location>
        <begin position="16"/>
        <end position="101"/>
    </location>
</feature>
<comment type="similarity">
    <text evidence="5">Belongs to the H2.0 homeobox family.</text>
</comment>
<dbReference type="Pfam" id="PF00046">
    <property type="entry name" value="Homeodomain"/>
    <property type="match status" value="1"/>
</dbReference>
<evidence type="ECO:0000256" key="2">
    <source>
        <dbReference type="ARBA" id="ARBA00023125"/>
    </source>
</evidence>
<dbReference type="SUPFAM" id="SSF46689">
    <property type="entry name" value="Homeodomain-like"/>
    <property type="match status" value="1"/>
</dbReference>
<dbReference type="CDD" id="cd00086">
    <property type="entry name" value="homeodomain"/>
    <property type="match status" value="1"/>
</dbReference>
<dbReference type="PANTHER" id="PTHR24331:SF0">
    <property type="entry name" value="DBX"/>
    <property type="match status" value="1"/>
</dbReference>
<feature type="compositionally biased region" description="Acidic residues" evidence="8">
    <location>
        <begin position="365"/>
        <end position="397"/>
    </location>
</feature>
<evidence type="ECO:0000256" key="4">
    <source>
        <dbReference type="ARBA" id="ARBA00023242"/>
    </source>
</evidence>
<feature type="compositionally biased region" description="Pro residues" evidence="8">
    <location>
        <begin position="336"/>
        <end position="351"/>
    </location>
</feature>
<comment type="subcellular location">
    <subcellularLocation>
        <location evidence="1 6 7">Nucleus</location>
    </subcellularLocation>
</comment>
<keyword evidence="10" id="KW-1185">Reference proteome</keyword>
<evidence type="ECO:0000256" key="1">
    <source>
        <dbReference type="ARBA" id="ARBA00004123"/>
    </source>
</evidence>
<feature type="compositionally biased region" description="Low complexity" evidence="8">
    <location>
        <begin position="312"/>
        <end position="323"/>
    </location>
</feature>
<dbReference type="GO" id="GO:0000981">
    <property type="term" value="F:DNA-binding transcription factor activity, RNA polymerase II-specific"/>
    <property type="evidence" value="ECO:0007669"/>
    <property type="project" value="InterPro"/>
</dbReference>
<evidence type="ECO:0000256" key="8">
    <source>
        <dbReference type="SAM" id="MobiDB-lite"/>
    </source>
</evidence>
<dbReference type="AlphaFoldDB" id="A0A7R8CV38"/>
<dbReference type="GO" id="GO:0005634">
    <property type="term" value="C:nucleus"/>
    <property type="evidence" value="ECO:0007669"/>
    <property type="project" value="UniProtKB-SubCell"/>
</dbReference>
<keyword evidence="2 6" id="KW-0238">DNA-binding</keyword>
<evidence type="ECO:0000313" key="10">
    <source>
        <dbReference type="Proteomes" id="UP000675881"/>
    </source>
</evidence>
<feature type="region of interest" description="Disordered" evidence="8">
    <location>
        <begin position="285"/>
        <end position="397"/>
    </location>
</feature>
<organism evidence="9 10">
    <name type="scientific">Lepeophtheirus salmonis</name>
    <name type="common">Salmon louse</name>
    <name type="synonym">Caligus salmonis</name>
    <dbReference type="NCBI Taxonomy" id="72036"/>
    <lineage>
        <taxon>Eukaryota</taxon>
        <taxon>Metazoa</taxon>
        <taxon>Ecdysozoa</taxon>
        <taxon>Arthropoda</taxon>
        <taxon>Crustacea</taxon>
        <taxon>Multicrustacea</taxon>
        <taxon>Hexanauplia</taxon>
        <taxon>Copepoda</taxon>
        <taxon>Siphonostomatoida</taxon>
        <taxon>Caligidae</taxon>
        <taxon>Lepeophtheirus</taxon>
    </lineage>
</organism>
<dbReference type="EMBL" id="HG994582">
    <property type="protein sequence ID" value="CAF2906552.1"/>
    <property type="molecule type" value="Genomic_DNA"/>
</dbReference>
<feature type="DNA-binding region" description="Homeobox" evidence="6">
    <location>
        <begin position="221"/>
        <end position="280"/>
    </location>
</feature>
<reference evidence="9" key="1">
    <citation type="submission" date="2021-02" db="EMBL/GenBank/DDBJ databases">
        <authorList>
            <person name="Bekaert M."/>
        </authorList>
    </citation>
    <scope>NUCLEOTIDE SEQUENCE</scope>
    <source>
        <strain evidence="9">IoA-00</strain>
    </source>
</reference>
<evidence type="ECO:0000256" key="7">
    <source>
        <dbReference type="RuleBase" id="RU000682"/>
    </source>
</evidence>
<keyword evidence="4 6" id="KW-0539">Nucleus</keyword>
<dbReference type="PRINTS" id="PR00024">
    <property type="entry name" value="HOMEOBOX"/>
</dbReference>
<dbReference type="PRINTS" id="PR00031">
    <property type="entry name" value="HTHREPRESSR"/>
</dbReference>
<dbReference type="Gene3D" id="1.10.10.60">
    <property type="entry name" value="Homeodomain-like"/>
    <property type="match status" value="1"/>
</dbReference>
<dbReference type="InterPro" id="IPR001356">
    <property type="entry name" value="HD"/>
</dbReference>
<dbReference type="OrthoDB" id="6159439at2759"/>
<name>A0A7R8CV38_LEPSM</name>
<feature type="compositionally biased region" description="Acidic residues" evidence="8">
    <location>
        <begin position="82"/>
        <end position="95"/>
    </location>
</feature>
<dbReference type="PROSITE" id="PS00027">
    <property type="entry name" value="HOMEOBOX_1"/>
    <property type="match status" value="1"/>
</dbReference>
<evidence type="ECO:0000256" key="3">
    <source>
        <dbReference type="ARBA" id="ARBA00023155"/>
    </source>
</evidence>
<dbReference type="InterPro" id="IPR017970">
    <property type="entry name" value="Homeobox_CS"/>
</dbReference>
<keyword evidence="3 6" id="KW-0371">Homeobox</keyword>
<proteinExistence type="inferred from homology"/>
<gene>
    <name evidence="9" type="ORF">LSAA_7672</name>
</gene>
<dbReference type="InterPro" id="IPR009057">
    <property type="entry name" value="Homeodomain-like_sf"/>
</dbReference>
<dbReference type="Proteomes" id="UP000675881">
    <property type="component" value="Chromosome 3"/>
</dbReference>
<evidence type="ECO:0000313" key="9">
    <source>
        <dbReference type="EMBL" id="CAF2906552.1"/>
    </source>
</evidence>
<dbReference type="SMART" id="SM00389">
    <property type="entry name" value="HOX"/>
    <property type="match status" value="1"/>
</dbReference>
<dbReference type="PROSITE" id="PS50071">
    <property type="entry name" value="HOMEOBOX_2"/>
    <property type="match status" value="1"/>
</dbReference>
<dbReference type="InterPro" id="IPR000047">
    <property type="entry name" value="HTH_motif"/>
</dbReference>
<sequence>MFPIYQSIYKSLSYGDASPIATPAAAKSQALKLEPSSEHTGSQDEEPPGDEERIPPPLGSVTGLSSSISSHPAGIKSHKSDDEEEEEEEEEEEYQSPEKLAEEELKRRINSSFFNTVSSPFLSCSAVVNPLPKKPFPSRPPHSYLPHNNNHSSSTNLQFTLPCIHTFPSIPPLSASLSHISTNLYPFNESPRNHSISTPWILPLGSRIPSSIPYRETTKRNASSSRFFSDFQRKGLEKRFQIQKYISKPDRKKLAEKLGLKDSQVKIWFQNRRMKWRNSKERELIATGGCREQTLPTKHNPNPDLSDPKLPPSSSSNINNNNNKGVWATSSSSNQGPPPLSLLAQPEPPVLPSNHNSSIHRSEEGNYEEEEEDEDEEEDEEGSEDDEEEDDQEIHVT</sequence>
<dbReference type="GO" id="GO:0003677">
    <property type="term" value="F:DNA binding"/>
    <property type="evidence" value="ECO:0007669"/>
    <property type="project" value="UniProtKB-UniRule"/>
</dbReference>
<evidence type="ECO:0000256" key="5">
    <source>
        <dbReference type="ARBA" id="ARBA00038504"/>
    </source>
</evidence>
<protein>
    <submittedName>
        <fullName evidence="9">Homeobox protein DBX1-A,Homeobox protein DBX1-B,Homeobox protein DBX1</fullName>
    </submittedName>
</protein>
<dbReference type="InterPro" id="IPR020479">
    <property type="entry name" value="HD_metazoa"/>
</dbReference>
<evidence type="ECO:0000256" key="6">
    <source>
        <dbReference type="PROSITE-ProRule" id="PRU00108"/>
    </source>
</evidence>
<dbReference type="InterPro" id="IPR051662">
    <property type="entry name" value="H2.0_Homeobox_NeuralPatt"/>
</dbReference>
<dbReference type="PANTHER" id="PTHR24331">
    <property type="entry name" value="DBX"/>
    <property type="match status" value="1"/>
</dbReference>